<evidence type="ECO:0000313" key="3">
    <source>
        <dbReference type="Proteomes" id="UP000503162"/>
    </source>
</evidence>
<sequence>MCSRRPRFLPLGFALLLAPALAQAQVTLKPDGQWRYLLTAGANVSSGNNNAGSLNLSAEGARQTGNDKWTWDAKADRARAGGNDTIERYGLRTQYNRDFGIDWFGFGAGELLSDRLANIQGRSAVSTGVGRHVWRDGRGFFDVSGGVGYAYDRFVNPTVVAGEVRDRYGRLELVLAEESSHRLTDTTSFRQKFALYPDLRDRGKYRAVFDTGLTVAMTQTINLSAGLSYRYDSDPGTNLKKGDAMFVTGLSMRFD</sequence>
<proteinExistence type="predicted"/>
<dbReference type="KEGG" id="hcz:G9Q37_14420"/>
<gene>
    <name evidence="2" type="ORF">G9Q37_14420</name>
</gene>
<evidence type="ECO:0000313" key="2">
    <source>
        <dbReference type="EMBL" id="QIM53263.1"/>
    </source>
</evidence>
<dbReference type="Pfam" id="PF04338">
    <property type="entry name" value="DUF481"/>
    <property type="match status" value="1"/>
</dbReference>
<dbReference type="RefSeq" id="WP_166228159.1">
    <property type="nucleotide sequence ID" value="NZ_CP049989.1"/>
</dbReference>
<reference evidence="2 3" key="1">
    <citation type="submission" date="2020-03" db="EMBL/GenBank/DDBJ databases">
        <title>Hydrogenophaga sp. nov. isolated from cyanobacterial mat.</title>
        <authorList>
            <person name="Thorat V."/>
            <person name="Kirdat K."/>
            <person name="Tiwarekar B."/>
            <person name="Costa E.D."/>
            <person name="Yadav A."/>
        </authorList>
    </citation>
    <scope>NUCLEOTIDE SEQUENCE [LARGE SCALE GENOMIC DNA]</scope>
    <source>
        <strain evidence="2 3">BA0156</strain>
    </source>
</reference>
<dbReference type="Proteomes" id="UP000503162">
    <property type="component" value="Chromosome"/>
</dbReference>
<organism evidence="2 3">
    <name type="scientific">Hydrogenophaga crocea</name>
    <dbReference type="NCBI Taxonomy" id="2716225"/>
    <lineage>
        <taxon>Bacteria</taxon>
        <taxon>Pseudomonadati</taxon>
        <taxon>Pseudomonadota</taxon>
        <taxon>Betaproteobacteria</taxon>
        <taxon>Burkholderiales</taxon>
        <taxon>Comamonadaceae</taxon>
        <taxon>Hydrogenophaga</taxon>
    </lineage>
</organism>
<evidence type="ECO:0000256" key="1">
    <source>
        <dbReference type="SAM" id="SignalP"/>
    </source>
</evidence>
<protein>
    <submittedName>
        <fullName evidence="2">DUF481 domain-containing protein</fullName>
    </submittedName>
</protein>
<feature type="chain" id="PRO_5026284985" evidence="1">
    <location>
        <begin position="25"/>
        <end position="255"/>
    </location>
</feature>
<keyword evidence="1" id="KW-0732">Signal</keyword>
<accession>A0A6G8IJK7</accession>
<dbReference type="EMBL" id="CP049989">
    <property type="protein sequence ID" value="QIM53263.1"/>
    <property type="molecule type" value="Genomic_DNA"/>
</dbReference>
<dbReference type="AlphaFoldDB" id="A0A6G8IJK7"/>
<name>A0A6G8IJK7_9BURK</name>
<feature type="signal peptide" evidence="1">
    <location>
        <begin position="1"/>
        <end position="24"/>
    </location>
</feature>
<dbReference type="InterPro" id="IPR007433">
    <property type="entry name" value="DUF481"/>
</dbReference>
<keyword evidence="3" id="KW-1185">Reference proteome</keyword>